<dbReference type="Proteomes" id="UP001202827">
    <property type="component" value="Unassembled WGS sequence"/>
</dbReference>
<dbReference type="RefSeq" id="WP_248683138.1">
    <property type="nucleotide sequence ID" value="NZ_JALPRY010000012.1"/>
</dbReference>
<dbReference type="Pfam" id="PF05016">
    <property type="entry name" value="ParE_toxin"/>
    <property type="match status" value="1"/>
</dbReference>
<dbReference type="Gene3D" id="3.30.2310.20">
    <property type="entry name" value="RelE-like"/>
    <property type="match status" value="1"/>
</dbReference>
<dbReference type="InterPro" id="IPR035093">
    <property type="entry name" value="RelE/ParE_toxin_dom_sf"/>
</dbReference>
<keyword evidence="1" id="KW-1277">Toxin-antitoxin system</keyword>
<gene>
    <name evidence="2" type="ORF">M0654_11045</name>
</gene>
<reference evidence="2 3" key="1">
    <citation type="submission" date="2022-04" db="EMBL/GenBank/DDBJ databases">
        <title>Rhizobium coralii sp. nov., isolated from coral Turbinaria peltata.</title>
        <authorList>
            <person name="Sun H."/>
        </authorList>
    </citation>
    <scope>NUCLEOTIDE SEQUENCE [LARGE SCALE GENOMIC DNA]</scope>
    <source>
        <strain evidence="2 3">NTR19</strain>
    </source>
</reference>
<protein>
    <submittedName>
        <fullName evidence="2">Type II toxin-antitoxin system RelE/ParE family toxin</fullName>
    </submittedName>
</protein>
<evidence type="ECO:0000313" key="2">
    <source>
        <dbReference type="EMBL" id="MCK8780522.1"/>
    </source>
</evidence>
<accession>A0ABT0IRL8</accession>
<keyword evidence="3" id="KW-1185">Reference proteome</keyword>
<organism evidence="2 3">
    <name type="scientific">Neorhizobium turbinariae</name>
    <dbReference type="NCBI Taxonomy" id="2937795"/>
    <lineage>
        <taxon>Bacteria</taxon>
        <taxon>Pseudomonadati</taxon>
        <taxon>Pseudomonadota</taxon>
        <taxon>Alphaproteobacteria</taxon>
        <taxon>Hyphomicrobiales</taxon>
        <taxon>Rhizobiaceae</taxon>
        <taxon>Rhizobium/Agrobacterium group</taxon>
        <taxon>Neorhizobium</taxon>
    </lineage>
</organism>
<proteinExistence type="predicted"/>
<comment type="caution">
    <text evidence="2">The sequence shown here is derived from an EMBL/GenBank/DDBJ whole genome shotgun (WGS) entry which is preliminary data.</text>
</comment>
<dbReference type="EMBL" id="JALPRY010000012">
    <property type="protein sequence ID" value="MCK8780522.1"/>
    <property type="molecule type" value="Genomic_DNA"/>
</dbReference>
<sequence>MKYEVRFSQRAEDDLAEVLSYIVERAGEQVARRYVDTLVDYCMSFENFPHRGSRSDVRPGLRLVGFRRRATIAFIVRNNRVVIVRIFHRGRKVDLKDLPSQAD</sequence>
<evidence type="ECO:0000313" key="3">
    <source>
        <dbReference type="Proteomes" id="UP001202827"/>
    </source>
</evidence>
<name>A0ABT0IRL8_9HYPH</name>
<evidence type="ECO:0000256" key="1">
    <source>
        <dbReference type="ARBA" id="ARBA00022649"/>
    </source>
</evidence>
<dbReference type="InterPro" id="IPR007712">
    <property type="entry name" value="RelE/ParE_toxin"/>
</dbReference>